<dbReference type="PANTHER" id="PTHR35304:SF1">
    <property type="entry name" value="OS05G0120300 PROTEIN"/>
    <property type="match status" value="1"/>
</dbReference>
<comment type="caution">
    <text evidence="1">The sequence shown here is derived from an EMBL/GenBank/DDBJ whole genome shotgun (WGS) entry which is preliminary data.</text>
</comment>
<gene>
    <name evidence="1" type="ORF">ZIOFF_018087</name>
</gene>
<dbReference type="EMBL" id="JACMSC010000005">
    <property type="protein sequence ID" value="KAG6521021.1"/>
    <property type="molecule type" value="Genomic_DNA"/>
</dbReference>
<name>A0A8J5HCJ1_ZINOF</name>
<evidence type="ECO:0000313" key="1">
    <source>
        <dbReference type="EMBL" id="KAG6521021.1"/>
    </source>
</evidence>
<reference evidence="1 2" key="1">
    <citation type="submission" date="2020-08" db="EMBL/GenBank/DDBJ databases">
        <title>Plant Genome Project.</title>
        <authorList>
            <person name="Zhang R.-G."/>
        </authorList>
    </citation>
    <scope>NUCLEOTIDE SEQUENCE [LARGE SCALE GENOMIC DNA]</scope>
    <source>
        <tissue evidence="1">Rhizome</tissue>
    </source>
</reference>
<protein>
    <submittedName>
        <fullName evidence="1">Uncharacterized protein</fullName>
    </submittedName>
</protein>
<dbReference type="Proteomes" id="UP000734854">
    <property type="component" value="Unassembled WGS sequence"/>
</dbReference>
<proteinExistence type="predicted"/>
<organism evidence="1 2">
    <name type="scientific">Zingiber officinale</name>
    <name type="common">Ginger</name>
    <name type="synonym">Amomum zingiber</name>
    <dbReference type="NCBI Taxonomy" id="94328"/>
    <lineage>
        <taxon>Eukaryota</taxon>
        <taxon>Viridiplantae</taxon>
        <taxon>Streptophyta</taxon>
        <taxon>Embryophyta</taxon>
        <taxon>Tracheophyta</taxon>
        <taxon>Spermatophyta</taxon>
        <taxon>Magnoliopsida</taxon>
        <taxon>Liliopsida</taxon>
        <taxon>Zingiberales</taxon>
        <taxon>Zingiberaceae</taxon>
        <taxon>Zingiber</taxon>
    </lineage>
</organism>
<accession>A0A8J5HCJ1</accession>
<evidence type="ECO:0000313" key="2">
    <source>
        <dbReference type="Proteomes" id="UP000734854"/>
    </source>
</evidence>
<dbReference type="AlphaFoldDB" id="A0A8J5HCJ1"/>
<sequence length="136" mass="15244">MISGCRSPLHCVDAQEPLKSIHSVPYKWPDSDIAFAKSVAAKQSRGARSPDIVDSYSCRQLYLRSYTFTKKETVPQKTRRCVRKLQDSAAFSPIFSTARSADGRHAEMERSNKARKKLSMAVRSLLFCGTKVEVAD</sequence>
<keyword evidence="2" id="KW-1185">Reference proteome</keyword>
<dbReference type="OrthoDB" id="749576at2759"/>
<dbReference type="PANTHER" id="PTHR35304">
    <property type="entry name" value="OS05G0120300 PROTEIN-RELATED"/>
    <property type="match status" value="1"/>
</dbReference>